<evidence type="ECO:0000259" key="4">
    <source>
        <dbReference type="Pfam" id="PF03486"/>
    </source>
</evidence>
<dbReference type="InterPro" id="IPR023166">
    <property type="entry name" value="BaiN-like_dom_sf"/>
</dbReference>
<comment type="cofactor">
    <cofactor evidence="1">
        <name>FAD</name>
        <dbReference type="ChEBI" id="CHEBI:57692"/>
    </cofactor>
</comment>
<dbReference type="HOGENOM" id="CLU_025174_1_0_4"/>
<feature type="domain" description="RsdA/BaiN/AoA(So)-like insert" evidence="5">
    <location>
        <begin position="202"/>
        <end position="358"/>
    </location>
</feature>
<dbReference type="PANTHER" id="PTHR42887:SF1">
    <property type="entry name" value="BLR3961 PROTEIN"/>
    <property type="match status" value="1"/>
</dbReference>
<dbReference type="NCBIfam" id="TIGR03862">
    <property type="entry name" value="flavo_PP4765"/>
    <property type="match status" value="1"/>
</dbReference>
<dbReference type="SUPFAM" id="SSF51905">
    <property type="entry name" value="FAD/NAD(P)-binding domain"/>
    <property type="match status" value="1"/>
</dbReference>
<dbReference type="EMBL" id="CP001715">
    <property type="protein sequence ID" value="ACV37010.1"/>
    <property type="molecule type" value="Genomic_DNA"/>
</dbReference>
<protein>
    <submittedName>
        <fullName evidence="6">HI0933 family protein</fullName>
    </submittedName>
</protein>
<dbReference type="InterPro" id="IPR055178">
    <property type="entry name" value="RsdA/BaiN/AoA(So)-like_dom"/>
</dbReference>
<dbReference type="PRINTS" id="PR00419">
    <property type="entry name" value="ADXRDTASE"/>
</dbReference>
<feature type="domain" description="RsdA/BaiN/AoA(So)-like Rossmann fold-like" evidence="4">
    <location>
        <begin position="11"/>
        <end position="410"/>
    </location>
</feature>
<keyword evidence="2" id="KW-0285">Flavoprotein</keyword>
<dbReference type="InterPro" id="IPR057661">
    <property type="entry name" value="RsdA/BaiN/AoA(So)_Rossmann"/>
</dbReference>
<reference evidence="6" key="2">
    <citation type="submission" date="2009-09" db="EMBL/GenBank/DDBJ databases">
        <title>Complete sequence of chromosome of Candidatus Accumulibacter phosphatis clade IIA str. UW-1.</title>
        <authorList>
            <consortium name="US DOE Joint Genome Institute"/>
            <person name="Martin H.G."/>
            <person name="Ivanova N."/>
            <person name="Kunin V."/>
            <person name="Warnecke F."/>
            <person name="Barry K."/>
            <person name="He S."/>
            <person name="Salamov A."/>
            <person name="Szeto E."/>
            <person name="Dalin E."/>
            <person name="Pangilinan J.L."/>
            <person name="Lapidus A."/>
            <person name="Lowry S."/>
            <person name="Kyrpides N.C."/>
            <person name="McMahon K.D."/>
            <person name="Hugenholtz P."/>
        </authorList>
    </citation>
    <scope>NUCLEOTIDE SEQUENCE [LARGE SCALE GENOMIC DNA]</scope>
    <source>
        <strain evidence="6">UW-1</strain>
    </source>
</reference>
<name>C7RL61_ACCRE</name>
<dbReference type="InterPro" id="IPR036188">
    <property type="entry name" value="FAD/NAD-bd_sf"/>
</dbReference>
<sequence>MSVDCTTSAQRVAVIGGGPAGLMAAETISRHGVGVDLYDAMPSVGRKFLMAGKGGLNITHSEPDAAFCSRYGGREDRLKPLLAAFGPTAVRDWMCGLGVDSFVGSSGRVFPAGMKAAPLLRAWQQRLRTNGVRFHVRHRWHGWTRSTGERTALFFLTPNGERRCQANAVVLAVGGGSWARLGSDGRWCAFLAEAGVALAPLRPANCGFDVGWSQHLRERFAGQPVKPVVLSFLDRTGARHQRLGEFVLTATGVEGSGIYALSALLRDEIEARGSATLHLDLLPGYDQERVIRELARPRGARSLASHLQSRLRLKGVKLGLLHECLSAETMVDPQRLGAAIKCLPLRLLAPRPLDEAISSAGGVCFEALDERLMLSSLPGIFCAGEMLDWEAPTGGYLLTACLASGRAAGQGVLAWLGTTGQELTSGSRLTDEPPPGWLA</sequence>
<evidence type="ECO:0000256" key="3">
    <source>
        <dbReference type="ARBA" id="ARBA00022827"/>
    </source>
</evidence>
<evidence type="ECO:0000256" key="1">
    <source>
        <dbReference type="ARBA" id="ARBA00001974"/>
    </source>
</evidence>
<dbReference type="Pfam" id="PF22780">
    <property type="entry name" value="HI0933_like_1st"/>
    <property type="match status" value="1"/>
</dbReference>
<dbReference type="InterPro" id="IPR022460">
    <property type="entry name" value="Flavoprotein_PP4765"/>
</dbReference>
<dbReference type="Gene3D" id="3.50.50.60">
    <property type="entry name" value="FAD/NAD(P)-binding domain"/>
    <property type="match status" value="1"/>
</dbReference>
<dbReference type="InterPro" id="IPR004792">
    <property type="entry name" value="BaiN-like"/>
</dbReference>
<proteinExistence type="predicted"/>
<organism evidence="6">
    <name type="scientific">Accumulibacter regalis</name>
    <dbReference type="NCBI Taxonomy" id="522306"/>
    <lineage>
        <taxon>Bacteria</taxon>
        <taxon>Pseudomonadati</taxon>
        <taxon>Pseudomonadota</taxon>
        <taxon>Betaproteobacteria</taxon>
        <taxon>Candidatus Accumulibacter</taxon>
    </lineage>
</organism>
<dbReference type="NCBIfam" id="TIGR00275">
    <property type="entry name" value="aminoacetone oxidase family FAD-binding enzyme"/>
    <property type="match status" value="1"/>
</dbReference>
<dbReference type="Gene3D" id="2.40.30.10">
    <property type="entry name" value="Translation factors"/>
    <property type="match status" value="1"/>
</dbReference>
<dbReference type="Gene3D" id="1.10.8.260">
    <property type="entry name" value="HI0933 insert domain-like"/>
    <property type="match status" value="1"/>
</dbReference>
<dbReference type="OrthoDB" id="5288829at2"/>
<gene>
    <name evidence="6" type="ordered locus">CAP2UW1_3760</name>
</gene>
<dbReference type="KEGG" id="app:CAP2UW1_3760"/>
<reference evidence="6" key="1">
    <citation type="submission" date="2009-08" db="EMBL/GenBank/DDBJ databases">
        <authorList>
            <consortium name="US DOE Joint Genome Institute"/>
            <person name="Lucas S."/>
            <person name="Copeland A."/>
            <person name="Lapidus A."/>
            <person name="Glavina del Rio T."/>
            <person name="Dalin E."/>
            <person name="Tice H."/>
            <person name="Bruce D."/>
            <person name="Barry K."/>
            <person name="Pitluck S."/>
            <person name="Lowry S."/>
            <person name="Larimer F."/>
            <person name="Land M."/>
            <person name="Hauser L."/>
            <person name="Kyrpides N."/>
            <person name="Ivanova N."/>
            <person name="McMahon K.D."/>
            <person name="Hugenholtz P."/>
        </authorList>
    </citation>
    <scope>NUCLEOTIDE SEQUENCE</scope>
    <source>
        <strain evidence="6">UW-1</strain>
    </source>
</reference>
<dbReference type="eggNOG" id="COG2081">
    <property type="taxonomic scope" value="Bacteria"/>
</dbReference>
<evidence type="ECO:0000256" key="2">
    <source>
        <dbReference type="ARBA" id="ARBA00022630"/>
    </source>
</evidence>
<dbReference type="AlphaFoldDB" id="C7RL61"/>
<dbReference type="STRING" id="522306.CAP2UW1_3760"/>
<evidence type="ECO:0000259" key="5">
    <source>
        <dbReference type="Pfam" id="PF22780"/>
    </source>
</evidence>
<dbReference type="PANTHER" id="PTHR42887">
    <property type="entry name" value="OS12G0638800 PROTEIN"/>
    <property type="match status" value="1"/>
</dbReference>
<dbReference type="Pfam" id="PF03486">
    <property type="entry name" value="HI0933_like"/>
    <property type="match status" value="1"/>
</dbReference>
<dbReference type="SUPFAM" id="SSF160996">
    <property type="entry name" value="HI0933 insert domain-like"/>
    <property type="match status" value="1"/>
</dbReference>
<keyword evidence="3" id="KW-0274">FAD</keyword>
<evidence type="ECO:0000313" key="6">
    <source>
        <dbReference type="EMBL" id="ACV37010.1"/>
    </source>
</evidence>
<accession>C7RL61</accession>